<protein>
    <submittedName>
        <fullName evidence="3">Uncharacterized protein</fullName>
    </submittedName>
</protein>
<name>A0A9R1UM84_LACSA</name>
<dbReference type="AlphaFoldDB" id="A0A9R1UM84"/>
<evidence type="ECO:0000313" key="4">
    <source>
        <dbReference type="Proteomes" id="UP000235145"/>
    </source>
</evidence>
<keyword evidence="2" id="KW-0963">Cytoplasm</keyword>
<gene>
    <name evidence="3" type="ORF">LSAT_V11C800428200</name>
</gene>
<dbReference type="GO" id="GO:0005737">
    <property type="term" value="C:cytoplasm"/>
    <property type="evidence" value="ECO:0007669"/>
    <property type="project" value="UniProtKB-SubCell"/>
</dbReference>
<dbReference type="PANTHER" id="PTHR15913">
    <property type="entry name" value="ACID CLUSTER PROTEIN 33"/>
    <property type="match status" value="1"/>
</dbReference>
<comment type="subcellular location">
    <subcellularLocation>
        <location evidence="1">Cytoplasm</location>
    </subcellularLocation>
</comment>
<reference evidence="3 4" key="1">
    <citation type="journal article" date="2017" name="Nat. Commun.">
        <title>Genome assembly with in vitro proximity ligation data and whole-genome triplication in lettuce.</title>
        <authorList>
            <person name="Reyes-Chin-Wo S."/>
            <person name="Wang Z."/>
            <person name="Yang X."/>
            <person name="Kozik A."/>
            <person name="Arikit S."/>
            <person name="Song C."/>
            <person name="Xia L."/>
            <person name="Froenicke L."/>
            <person name="Lavelle D.O."/>
            <person name="Truco M.J."/>
            <person name="Xia R."/>
            <person name="Zhu S."/>
            <person name="Xu C."/>
            <person name="Xu H."/>
            <person name="Xu X."/>
            <person name="Cox K."/>
            <person name="Korf I."/>
            <person name="Meyers B.C."/>
            <person name="Michelmore R.W."/>
        </authorList>
    </citation>
    <scope>NUCLEOTIDE SEQUENCE [LARGE SCALE GENOMIC DNA]</scope>
    <source>
        <strain evidence="4">cv. Salinas</strain>
        <tissue evidence="3">Seedlings</tissue>
    </source>
</reference>
<dbReference type="InterPro" id="IPR026151">
    <property type="entry name" value="Maspardin"/>
</dbReference>
<keyword evidence="4" id="KW-1185">Reference proteome</keyword>
<organism evidence="3 4">
    <name type="scientific">Lactuca sativa</name>
    <name type="common">Garden lettuce</name>
    <dbReference type="NCBI Taxonomy" id="4236"/>
    <lineage>
        <taxon>Eukaryota</taxon>
        <taxon>Viridiplantae</taxon>
        <taxon>Streptophyta</taxon>
        <taxon>Embryophyta</taxon>
        <taxon>Tracheophyta</taxon>
        <taxon>Spermatophyta</taxon>
        <taxon>Magnoliopsida</taxon>
        <taxon>eudicotyledons</taxon>
        <taxon>Gunneridae</taxon>
        <taxon>Pentapetalae</taxon>
        <taxon>asterids</taxon>
        <taxon>campanulids</taxon>
        <taxon>Asterales</taxon>
        <taxon>Asteraceae</taxon>
        <taxon>Cichorioideae</taxon>
        <taxon>Cichorieae</taxon>
        <taxon>Lactucinae</taxon>
        <taxon>Lactuca</taxon>
    </lineage>
</organism>
<dbReference type="PANTHER" id="PTHR15913:SF0">
    <property type="entry name" value="MASPARDIN"/>
    <property type="match status" value="1"/>
</dbReference>
<comment type="caution">
    <text evidence="3">The sequence shown here is derived from an EMBL/GenBank/DDBJ whole genome shotgun (WGS) entry which is preliminary data.</text>
</comment>
<evidence type="ECO:0000256" key="1">
    <source>
        <dbReference type="ARBA" id="ARBA00004496"/>
    </source>
</evidence>
<accession>A0A9R1UM84</accession>
<sequence length="150" mass="17123">MYGELMRVKGAELGRKWCYRTARTADVYYKQIMALSMKGYRVISVDIPRLWNNQEWVQAFEKFLDVIDVHHTPFFLLKRYVLIGIPNGPHEPFIADSVDFVIAQVKTLTRGDLASRLTLISDVASMGPLLLSDSLITIMDVEVKMLLISS</sequence>
<evidence type="ECO:0000256" key="2">
    <source>
        <dbReference type="ARBA" id="ARBA00022490"/>
    </source>
</evidence>
<evidence type="ECO:0000313" key="3">
    <source>
        <dbReference type="EMBL" id="KAJ0189443.1"/>
    </source>
</evidence>
<dbReference type="Proteomes" id="UP000235145">
    <property type="component" value="Unassembled WGS sequence"/>
</dbReference>
<dbReference type="EMBL" id="NBSK02000008">
    <property type="protein sequence ID" value="KAJ0189443.1"/>
    <property type="molecule type" value="Genomic_DNA"/>
</dbReference>
<proteinExistence type="predicted"/>